<dbReference type="Gene3D" id="3.40.50.720">
    <property type="entry name" value="NAD(P)-binding Rossmann-like Domain"/>
    <property type="match status" value="1"/>
</dbReference>
<dbReference type="SUPFAM" id="SSF51735">
    <property type="entry name" value="NAD(P)-binding Rossmann-fold domains"/>
    <property type="match status" value="1"/>
</dbReference>
<feature type="domain" description="Saccharopine dehydrogenase NADP binding" evidence="1">
    <location>
        <begin position="5"/>
        <end position="107"/>
    </location>
</feature>
<accession>A0ABT7EL91</accession>
<dbReference type="Pfam" id="PF03435">
    <property type="entry name" value="Sacchrp_dh_NADP"/>
    <property type="match status" value="1"/>
</dbReference>
<dbReference type="PANTHER" id="PTHR43796:SF2">
    <property type="entry name" value="CARBOXYNORSPERMIDINE SYNTHASE"/>
    <property type="match status" value="1"/>
</dbReference>
<comment type="caution">
    <text evidence="2">The sequence shown here is derived from an EMBL/GenBank/DDBJ whole genome shotgun (WGS) entry which is preliminary data.</text>
</comment>
<evidence type="ECO:0000313" key="3">
    <source>
        <dbReference type="Proteomes" id="UP001231915"/>
    </source>
</evidence>
<organism evidence="2 3">
    <name type="scientific">Pseudoalteromonas obscura</name>
    <dbReference type="NCBI Taxonomy" id="3048491"/>
    <lineage>
        <taxon>Bacteria</taxon>
        <taxon>Pseudomonadati</taxon>
        <taxon>Pseudomonadota</taxon>
        <taxon>Gammaproteobacteria</taxon>
        <taxon>Alteromonadales</taxon>
        <taxon>Pseudoalteromonadaceae</taxon>
        <taxon>Pseudoalteromonas</taxon>
    </lineage>
</organism>
<evidence type="ECO:0000313" key="2">
    <source>
        <dbReference type="EMBL" id="MDK2595791.1"/>
    </source>
</evidence>
<evidence type="ECO:0000259" key="1">
    <source>
        <dbReference type="Pfam" id="PF03435"/>
    </source>
</evidence>
<dbReference type="EMBL" id="JASJUT010000004">
    <property type="protein sequence ID" value="MDK2595791.1"/>
    <property type="molecule type" value="Genomic_DNA"/>
</dbReference>
<sequence>MSKKVIILGGYGNFGQRIAKSLASHDITLIIAGRNQEKAEQFVELLKKSSNATLETWQVDLHADAFSQQLKAQKPFMVIHTGGPYQGQGYTVPKACIDAGAHYIDLADDRQFVCDIGCLDKMARENGVLVVSGASSVPGLSSAVIDHFLPLFENIDSIDIAIAPGNKAQRGTATIEAILTYTGHPFSVFRQDRWQPAYGWMDAKNHDFGDIAKRRLLANVDVPDLALFPERYGVSERVSFQAGLELPLLHWGMVTMAAIAKWNIVKSWAPLAKQLDTLSNCFLKFGSDIGAMEVSIKGRDLNVQPQTLTWRLYAPDGHGPYIPTFSAIIIAKKLLSDSIDHRGATACVGLLKLSEFYAHFNAFGIYQKEQVLK</sequence>
<dbReference type="RefSeq" id="WP_284137377.1">
    <property type="nucleotide sequence ID" value="NZ_JASJUT010000004.1"/>
</dbReference>
<dbReference type="Proteomes" id="UP001231915">
    <property type="component" value="Unassembled WGS sequence"/>
</dbReference>
<dbReference type="InterPro" id="IPR005097">
    <property type="entry name" value="Sacchrp_dh_NADP-bd"/>
</dbReference>
<name>A0ABT7EL91_9GAMM</name>
<dbReference type="PANTHER" id="PTHR43796">
    <property type="entry name" value="CARBOXYNORSPERMIDINE SYNTHASE"/>
    <property type="match status" value="1"/>
</dbReference>
<keyword evidence="3" id="KW-1185">Reference proteome</keyword>
<reference evidence="2 3" key="1">
    <citation type="submission" date="2023-05" db="EMBL/GenBank/DDBJ databases">
        <title>Pseudoalteromonas ardens sp. nov., Pseudoalteromonas obscura sp. nov., and Pseudoalteromonas umbrosa sp. nov., isolated from the coral Montipora capitata.</title>
        <authorList>
            <person name="Thomas E.M."/>
            <person name="Smith E.M."/>
            <person name="Papke E."/>
            <person name="Shlafstein M.D."/>
            <person name="Oline D.K."/>
            <person name="Videau P."/>
            <person name="Saw J.H."/>
            <person name="Strangman W.K."/>
            <person name="Ushijima B."/>
        </authorList>
    </citation>
    <scope>NUCLEOTIDE SEQUENCE [LARGE SCALE GENOMIC DNA]</scope>
    <source>
        <strain evidence="2 3">P94</strain>
    </source>
</reference>
<protein>
    <submittedName>
        <fullName evidence="2">SDR family NAD(P)-dependent oxidoreductase</fullName>
    </submittedName>
</protein>
<proteinExistence type="predicted"/>
<dbReference type="InterPro" id="IPR036291">
    <property type="entry name" value="NAD(P)-bd_dom_sf"/>
</dbReference>
<gene>
    <name evidence="2" type="ORF">QNM18_12095</name>
</gene>